<feature type="region of interest" description="Disordered" evidence="1">
    <location>
        <begin position="1"/>
        <end position="88"/>
    </location>
</feature>
<feature type="compositionally biased region" description="Acidic residues" evidence="1">
    <location>
        <begin position="61"/>
        <end position="82"/>
    </location>
</feature>
<proteinExistence type="predicted"/>
<gene>
    <name evidence="2" type="ORF">TCIL3000_6_610</name>
</gene>
<reference evidence="2" key="1">
    <citation type="journal article" date="2012" name="Proc. Natl. Acad. Sci. U.S.A.">
        <title>Antigenic diversity is generated by distinct evolutionary mechanisms in African trypanosome species.</title>
        <authorList>
            <person name="Jackson A.P."/>
            <person name="Berry A."/>
            <person name="Aslett M."/>
            <person name="Allison H.C."/>
            <person name="Burton P."/>
            <person name="Vavrova-Anderson J."/>
            <person name="Brown R."/>
            <person name="Browne H."/>
            <person name="Corton N."/>
            <person name="Hauser H."/>
            <person name="Gamble J."/>
            <person name="Gilderthorp R."/>
            <person name="Marcello L."/>
            <person name="McQuillan J."/>
            <person name="Otto T.D."/>
            <person name="Quail M.A."/>
            <person name="Sanders M.J."/>
            <person name="van Tonder A."/>
            <person name="Ginger M.L."/>
            <person name="Field M.C."/>
            <person name="Barry J.D."/>
            <person name="Hertz-Fowler C."/>
            <person name="Berriman M."/>
        </authorList>
    </citation>
    <scope>NUCLEOTIDE SEQUENCE</scope>
    <source>
        <strain evidence="2">IL3000</strain>
    </source>
</reference>
<sequence length="235" mass="25478">MLTTDEFIVCDVPPLPNPPVLPEGRPLAAETGEVADAAERDGARVEDTAKAKRVTFKSPKDEEESSSSSDDVDVGDDDDDEYSDRAYYANQKKREMARVARIASRLNMDDASIKAAKTGVEAVAAKAAEASKQRAKEAAAEHESYLKMFGDVGQVLYPFLSNTKLNSTQGSEAISTVTESGSVGTEEQWWCTVCELCGDADDLLICPCGNKLHRECAVTTSDKVPHCSRYCRTVV</sequence>
<organism evidence="2">
    <name type="scientific">Trypanosoma congolense (strain IL3000)</name>
    <dbReference type="NCBI Taxonomy" id="1068625"/>
    <lineage>
        <taxon>Eukaryota</taxon>
        <taxon>Discoba</taxon>
        <taxon>Euglenozoa</taxon>
        <taxon>Kinetoplastea</taxon>
        <taxon>Metakinetoplastina</taxon>
        <taxon>Trypanosomatida</taxon>
        <taxon>Trypanosomatidae</taxon>
        <taxon>Trypanosoma</taxon>
        <taxon>Nannomonas</taxon>
    </lineage>
</organism>
<feature type="compositionally biased region" description="Basic and acidic residues" evidence="1">
    <location>
        <begin position="37"/>
        <end position="50"/>
    </location>
</feature>
<accession>G0UN75</accession>
<dbReference type="VEuPathDB" id="TriTrypDB:TcIL3000_6_610"/>
<dbReference type="AlphaFoldDB" id="G0UN75"/>
<dbReference type="EMBL" id="HE575319">
    <property type="protein sequence ID" value="CCC90835.1"/>
    <property type="molecule type" value="Genomic_DNA"/>
</dbReference>
<name>G0UN75_TRYCI</name>
<evidence type="ECO:0000313" key="2">
    <source>
        <dbReference type="EMBL" id="CCC90835.1"/>
    </source>
</evidence>
<evidence type="ECO:0000256" key="1">
    <source>
        <dbReference type="SAM" id="MobiDB-lite"/>
    </source>
</evidence>
<protein>
    <submittedName>
        <fullName evidence="2">Uncharacterized protein</fullName>
    </submittedName>
</protein>